<dbReference type="InterPro" id="IPR016537">
    <property type="entry name" value="UCP008159_ABC"/>
</dbReference>
<dbReference type="RefSeq" id="WP_095176933.1">
    <property type="nucleotide sequence ID" value="NZ_LT906463.1"/>
</dbReference>
<sequence>MKKFILCACLAVPLITQAHPHAFVDMQNKILVQENKLVGFSMRWLLDEASSSAVLYDIKQAKGDPIALQALTDEVMNNIVSEHYFSYLFNKEGDKIKYQKQIKNPSMKVVGQRVAYSFDFLLSQPQSLNGQVFYLQTYDPTYYVAMHYPEKIKNAVNFDELPANCHGDVLAPHVDEKIQSYASSLDKSQKDEDNSLGVMFAQKVKIQCE</sequence>
<dbReference type="OrthoDB" id="5781652at2"/>
<keyword evidence="3" id="KW-1185">Reference proteome</keyword>
<proteinExistence type="predicted"/>
<dbReference type="EMBL" id="UGHS01000004">
    <property type="protein sequence ID" value="STO93635.1"/>
    <property type="molecule type" value="Genomic_DNA"/>
</dbReference>
<dbReference type="Proteomes" id="UP000255264">
    <property type="component" value="Unassembled WGS sequence"/>
</dbReference>
<gene>
    <name evidence="2" type="ORF">NCTC13335_01519</name>
</gene>
<dbReference type="PIRSF" id="PIRSF008159">
    <property type="entry name" value="UCP008159_ABC"/>
    <property type="match status" value="1"/>
</dbReference>
<protein>
    <submittedName>
        <fullName evidence="2">ABC-type transport system, periplasmic component</fullName>
    </submittedName>
</protein>
<organism evidence="2 3">
    <name type="scientific">Haemophilus pittmaniae</name>
    <dbReference type="NCBI Taxonomy" id="249188"/>
    <lineage>
        <taxon>Bacteria</taxon>
        <taxon>Pseudomonadati</taxon>
        <taxon>Pseudomonadota</taxon>
        <taxon>Gammaproteobacteria</taxon>
        <taxon>Pasteurellales</taxon>
        <taxon>Pasteurellaceae</taxon>
        <taxon>Haemophilus</taxon>
    </lineage>
</organism>
<evidence type="ECO:0000313" key="3">
    <source>
        <dbReference type="Proteomes" id="UP000255264"/>
    </source>
</evidence>
<feature type="chain" id="PRO_5016870218" evidence="1">
    <location>
        <begin position="19"/>
        <end position="209"/>
    </location>
</feature>
<dbReference type="Pfam" id="PF06226">
    <property type="entry name" value="DUF1007"/>
    <property type="match status" value="1"/>
</dbReference>
<feature type="signal peptide" evidence="1">
    <location>
        <begin position="1"/>
        <end position="18"/>
    </location>
</feature>
<evidence type="ECO:0000256" key="1">
    <source>
        <dbReference type="SAM" id="SignalP"/>
    </source>
</evidence>
<dbReference type="AlphaFoldDB" id="A0A377IZH4"/>
<accession>A0A377IZH4</accession>
<keyword evidence="1" id="KW-0732">Signal</keyword>
<name>A0A377IZH4_9PAST</name>
<reference evidence="2 3" key="1">
    <citation type="submission" date="2018-06" db="EMBL/GenBank/DDBJ databases">
        <authorList>
            <consortium name="Pathogen Informatics"/>
            <person name="Doyle S."/>
        </authorList>
    </citation>
    <scope>NUCLEOTIDE SEQUENCE [LARGE SCALE GENOMIC DNA]</scope>
    <source>
        <strain evidence="2 3">NCTC13335</strain>
    </source>
</reference>
<dbReference type="InterPro" id="IPR010412">
    <property type="entry name" value="DUF1007"/>
</dbReference>
<evidence type="ECO:0000313" key="2">
    <source>
        <dbReference type="EMBL" id="STO93635.1"/>
    </source>
</evidence>